<dbReference type="Pfam" id="PF00691">
    <property type="entry name" value="OmpA"/>
    <property type="match status" value="1"/>
</dbReference>
<organism evidence="5 6">
    <name type="scientific">Geopseudomonas aromaticivorans</name>
    <dbReference type="NCBI Taxonomy" id="2849492"/>
    <lineage>
        <taxon>Bacteria</taxon>
        <taxon>Pseudomonadati</taxon>
        <taxon>Pseudomonadota</taxon>
        <taxon>Gammaproteobacteria</taxon>
        <taxon>Pseudomonadales</taxon>
        <taxon>Pseudomonadaceae</taxon>
        <taxon>Geopseudomonas</taxon>
    </lineage>
</organism>
<reference evidence="5 6" key="1">
    <citation type="submission" date="2021-06" db="EMBL/GenBank/DDBJ databases">
        <title>Differences between aerobic and microaerobic xylene degrading microbial communities.</title>
        <authorList>
            <person name="Banerjee S."/>
            <person name="Tancsics A."/>
        </authorList>
    </citation>
    <scope>NUCLEOTIDE SEQUENCE [LARGE SCALE GENOMIC DNA]</scope>
    <source>
        <strain evidence="5 6">MAP12</strain>
    </source>
</reference>
<dbReference type="PANTHER" id="PTHR30329">
    <property type="entry name" value="STATOR ELEMENT OF FLAGELLAR MOTOR COMPLEX"/>
    <property type="match status" value="1"/>
</dbReference>
<protein>
    <submittedName>
        <fullName evidence="5">OmpA family protein</fullName>
    </submittedName>
</protein>
<feature type="signal peptide" evidence="3">
    <location>
        <begin position="1"/>
        <end position="16"/>
    </location>
</feature>
<dbReference type="PANTHER" id="PTHR30329:SF20">
    <property type="entry name" value="EXPORTED PROTEIN"/>
    <property type="match status" value="1"/>
</dbReference>
<comment type="caution">
    <text evidence="5">The sequence shown here is derived from an EMBL/GenBank/DDBJ whole genome shotgun (WGS) entry which is preliminary data.</text>
</comment>
<dbReference type="RefSeq" id="WP_217679350.1">
    <property type="nucleotide sequence ID" value="NZ_JAHRGL010000001.1"/>
</dbReference>
<dbReference type="InterPro" id="IPR006665">
    <property type="entry name" value="OmpA-like"/>
</dbReference>
<sequence length="337" mass="35657">MSLVKPAALFVCVALAGCAGKSDSGNASAKDGWWSFGGKEATARAEQGKPAEAAKRVEDKAEPAPAKPVEKTPQTAAKAGQKPAPVASRVEPKKAGQKSEQVANKVEQKKPAQKPEPAAVTKVEPKAEPAAAQPADDQAGKKAAQTEVKKTGGSWWSFGGKDKAADSKAQPQSKKSEPQPVSKAWLDDNEKRLKAAVAGSKFEVERRGDLLVLVAPADTSFNRDRPHMLLPITLGPLSRMAKLVAGDAQSAVLVLGHADGSGNAEQSRKLTLERAQAVASIFRMSGLKNDRLMLRGMGGDKPRASNGDLKGREQNRRIEIILTQRDALSALVAQNSR</sequence>
<evidence type="ECO:0000313" key="5">
    <source>
        <dbReference type="EMBL" id="MBV2131447.1"/>
    </source>
</evidence>
<keyword evidence="6" id="KW-1185">Reference proteome</keyword>
<dbReference type="InterPro" id="IPR050330">
    <property type="entry name" value="Bact_OuterMem_StrucFunc"/>
</dbReference>
<dbReference type="CDD" id="cd07185">
    <property type="entry name" value="OmpA_C-like"/>
    <property type="match status" value="1"/>
</dbReference>
<dbReference type="PROSITE" id="PS51257">
    <property type="entry name" value="PROKAR_LIPOPROTEIN"/>
    <property type="match status" value="1"/>
</dbReference>
<dbReference type="Proteomes" id="UP000813068">
    <property type="component" value="Unassembled WGS sequence"/>
</dbReference>
<accession>A0ABS6MT49</accession>
<dbReference type="EMBL" id="JAHRGL010000001">
    <property type="protein sequence ID" value="MBV2131447.1"/>
    <property type="molecule type" value="Genomic_DNA"/>
</dbReference>
<evidence type="ECO:0000256" key="3">
    <source>
        <dbReference type="SAM" id="SignalP"/>
    </source>
</evidence>
<feature type="compositionally biased region" description="Low complexity" evidence="2">
    <location>
        <begin position="128"/>
        <end position="145"/>
    </location>
</feature>
<feature type="domain" description="OmpA-like" evidence="4">
    <location>
        <begin position="208"/>
        <end position="326"/>
    </location>
</feature>
<evidence type="ECO:0000313" key="6">
    <source>
        <dbReference type="Proteomes" id="UP000813068"/>
    </source>
</evidence>
<proteinExistence type="predicted"/>
<keyword evidence="1" id="KW-0472">Membrane</keyword>
<evidence type="ECO:0000256" key="2">
    <source>
        <dbReference type="SAM" id="MobiDB-lite"/>
    </source>
</evidence>
<dbReference type="PROSITE" id="PS51123">
    <property type="entry name" value="OMPA_2"/>
    <property type="match status" value="1"/>
</dbReference>
<feature type="region of interest" description="Disordered" evidence="2">
    <location>
        <begin position="21"/>
        <end position="187"/>
    </location>
</feature>
<keyword evidence="3" id="KW-0732">Signal</keyword>
<feature type="compositionally biased region" description="Basic and acidic residues" evidence="2">
    <location>
        <begin position="41"/>
        <end position="62"/>
    </location>
</feature>
<evidence type="ECO:0000259" key="4">
    <source>
        <dbReference type="PROSITE" id="PS51123"/>
    </source>
</evidence>
<evidence type="ECO:0000256" key="1">
    <source>
        <dbReference type="PROSITE-ProRule" id="PRU00473"/>
    </source>
</evidence>
<feature type="chain" id="PRO_5045600330" evidence="3">
    <location>
        <begin position="17"/>
        <end position="337"/>
    </location>
</feature>
<name>A0ABS6MT49_9GAMM</name>
<gene>
    <name evidence="5" type="ORF">KRX52_01370</name>
</gene>